<dbReference type="Gene3D" id="1.10.10.10">
    <property type="entry name" value="Winged helix-like DNA-binding domain superfamily/Winged helix DNA-binding domain"/>
    <property type="match status" value="1"/>
</dbReference>
<feature type="domain" description="PRD" evidence="7">
    <location>
        <begin position="197"/>
        <end position="300"/>
    </location>
</feature>
<dbReference type="InterPro" id="IPR036388">
    <property type="entry name" value="WH-like_DNA-bd_sf"/>
</dbReference>
<dbReference type="PROSITE" id="PS51372">
    <property type="entry name" value="PRD_2"/>
    <property type="match status" value="2"/>
</dbReference>
<dbReference type="AlphaFoldDB" id="A0A1L8RGQ8"/>
<comment type="caution">
    <text evidence="8">The sequence shown here is derived from an EMBL/GenBank/DDBJ whole genome shotgun (WGS) entry which is preliminary data.</text>
</comment>
<dbReference type="EMBL" id="JXKH01000003">
    <property type="protein sequence ID" value="OJG18924.1"/>
    <property type="molecule type" value="Genomic_DNA"/>
</dbReference>
<dbReference type="STRING" id="214095.RU97_GL001542"/>
<dbReference type="GO" id="GO:0006355">
    <property type="term" value="P:regulation of DNA-templated transcription"/>
    <property type="evidence" value="ECO:0007669"/>
    <property type="project" value="InterPro"/>
</dbReference>
<dbReference type="InterPro" id="IPR002178">
    <property type="entry name" value="PTS_EIIA_type-2_dom"/>
</dbReference>
<gene>
    <name evidence="8" type="ORF">RU97_GL001542</name>
</gene>
<dbReference type="PROSITE" id="PS51094">
    <property type="entry name" value="PTS_EIIA_TYPE_2"/>
    <property type="match status" value="1"/>
</dbReference>
<dbReference type="GO" id="GO:0009401">
    <property type="term" value="P:phosphoenolpyruvate-dependent sugar phosphotransferase system"/>
    <property type="evidence" value="ECO:0007669"/>
    <property type="project" value="InterPro"/>
</dbReference>
<feature type="domain" description="PTS EIIB type-2" evidence="6">
    <location>
        <begin position="414"/>
        <end position="503"/>
    </location>
</feature>
<feature type="domain" description="PRD" evidence="7">
    <location>
        <begin position="305"/>
        <end position="411"/>
    </location>
</feature>
<dbReference type="RefSeq" id="WP_067393159.1">
    <property type="nucleotide sequence ID" value="NZ_JXKH01000003.1"/>
</dbReference>
<keyword evidence="4" id="KW-0804">Transcription</keyword>
<organism evidence="8 9">
    <name type="scientific">Enterococcus canis</name>
    <dbReference type="NCBI Taxonomy" id="214095"/>
    <lineage>
        <taxon>Bacteria</taxon>
        <taxon>Bacillati</taxon>
        <taxon>Bacillota</taxon>
        <taxon>Bacilli</taxon>
        <taxon>Lactobacillales</taxon>
        <taxon>Enterococcaceae</taxon>
        <taxon>Enterococcus</taxon>
    </lineage>
</organism>
<dbReference type="InterPro" id="IPR036390">
    <property type="entry name" value="WH_DNA-bd_sf"/>
</dbReference>
<evidence type="ECO:0000313" key="9">
    <source>
        <dbReference type="Proteomes" id="UP000181884"/>
    </source>
</evidence>
<dbReference type="SUPFAM" id="SSF63520">
    <property type="entry name" value="PTS-regulatory domain, PRD"/>
    <property type="match status" value="2"/>
</dbReference>
<dbReference type="InterPro" id="IPR036095">
    <property type="entry name" value="PTS_EIIB-like_sf"/>
</dbReference>
<dbReference type="InterPro" id="IPR013011">
    <property type="entry name" value="PTS_EIIB_2"/>
</dbReference>
<dbReference type="InterPro" id="IPR011608">
    <property type="entry name" value="PRD"/>
</dbReference>
<dbReference type="InterPro" id="IPR016152">
    <property type="entry name" value="PTrfase/Anion_transptr"/>
</dbReference>
<proteinExistence type="predicted"/>
<evidence type="ECO:0000313" key="8">
    <source>
        <dbReference type="EMBL" id="OJG18924.1"/>
    </source>
</evidence>
<dbReference type="Gene3D" id="1.10.1790.10">
    <property type="entry name" value="PRD domain"/>
    <property type="match status" value="1"/>
</dbReference>
<evidence type="ECO:0000259" key="6">
    <source>
        <dbReference type="PROSITE" id="PS51099"/>
    </source>
</evidence>
<keyword evidence="9" id="KW-1185">Reference proteome</keyword>
<reference evidence="8 9" key="1">
    <citation type="submission" date="2014-12" db="EMBL/GenBank/DDBJ databases">
        <title>Draft genome sequences of 29 type strains of Enterococci.</title>
        <authorList>
            <person name="Zhong Z."/>
            <person name="Sun Z."/>
            <person name="Liu W."/>
            <person name="Zhang W."/>
            <person name="Zhang H."/>
        </authorList>
    </citation>
    <scope>NUCLEOTIDE SEQUENCE [LARGE SCALE GENOMIC DNA]</scope>
    <source>
        <strain evidence="8 9">DSM 17029</strain>
    </source>
</reference>
<dbReference type="CDD" id="cd05568">
    <property type="entry name" value="PTS_IIB_bgl_like"/>
    <property type="match status" value="1"/>
</dbReference>
<evidence type="ECO:0000256" key="4">
    <source>
        <dbReference type="ARBA" id="ARBA00023163"/>
    </source>
</evidence>
<evidence type="ECO:0000256" key="2">
    <source>
        <dbReference type="ARBA" id="ARBA00022737"/>
    </source>
</evidence>
<evidence type="ECO:0000256" key="1">
    <source>
        <dbReference type="ARBA" id="ARBA00022679"/>
    </source>
</evidence>
<dbReference type="InterPro" id="IPR050661">
    <property type="entry name" value="BglG_antiterminators"/>
</dbReference>
<dbReference type="PANTHER" id="PTHR30185">
    <property type="entry name" value="CRYPTIC BETA-GLUCOSIDE BGL OPERON ANTITERMINATOR"/>
    <property type="match status" value="1"/>
</dbReference>
<dbReference type="PROSITE" id="PS51099">
    <property type="entry name" value="PTS_EIIB_TYPE_2"/>
    <property type="match status" value="1"/>
</dbReference>
<dbReference type="Pfam" id="PF00874">
    <property type="entry name" value="PRD"/>
    <property type="match status" value="2"/>
</dbReference>
<evidence type="ECO:0000256" key="3">
    <source>
        <dbReference type="ARBA" id="ARBA00023015"/>
    </source>
</evidence>
<dbReference type="Gene3D" id="3.40.930.10">
    <property type="entry name" value="Mannitol-specific EII, Chain A"/>
    <property type="match status" value="1"/>
</dbReference>
<keyword evidence="1" id="KW-0808">Transferase</keyword>
<dbReference type="SUPFAM" id="SSF55804">
    <property type="entry name" value="Phoshotransferase/anion transport protein"/>
    <property type="match status" value="1"/>
</dbReference>
<dbReference type="Pfam" id="PF00359">
    <property type="entry name" value="PTS_EIIA_2"/>
    <property type="match status" value="1"/>
</dbReference>
<dbReference type="SUPFAM" id="SSF52794">
    <property type="entry name" value="PTS system IIB component-like"/>
    <property type="match status" value="1"/>
</dbReference>
<protein>
    <submittedName>
        <fullName evidence="8">Uncharacterized protein</fullName>
    </submittedName>
</protein>
<dbReference type="GO" id="GO:0008982">
    <property type="term" value="F:protein-N(PI)-phosphohistidine-sugar phosphotransferase activity"/>
    <property type="evidence" value="ECO:0007669"/>
    <property type="project" value="InterPro"/>
</dbReference>
<evidence type="ECO:0000259" key="7">
    <source>
        <dbReference type="PROSITE" id="PS51372"/>
    </source>
</evidence>
<dbReference type="Pfam" id="PF08279">
    <property type="entry name" value="HTH_11"/>
    <property type="match status" value="1"/>
</dbReference>
<dbReference type="InterPro" id="IPR013196">
    <property type="entry name" value="HTH_11"/>
</dbReference>
<dbReference type="Proteomes" id="UP000181884">
    <property type="component" value="Unassembled WGS sequence"/>
</dbReference>
<dbReference type="PANTHER" id="PTHR30185:SF18">
    <property type="entry name" value="TRANSCRIPTIONAL REGULATOR MTLR"/>
    <property type="match status" value="1"/>
</dbReference>
<dbReference type="SUPFAM" id="SSF46785">
    <property type="entry name" value="Winged helix' DNA-binding domain"/>
    <property type="match status" value="1"/>
</dbReference>
<evidence type="ECO:0000259" key="5">
    <source>
        <dbReference type="PROSITE" id="PS51094"/>
    </source>
</evidence>
<dbReference type="Gene3D" id="3.40.50.2300">
    <property type="match status" value="1"/>
</dbReference>
<name>A0A1L8RGQ8_9ENTE</name>
<keyword evidence="2" id="KW-0677">Repeat</keyword>
<sequence length="686" mass="79101">MYFSYREKKILELLVEYRNGVTVEELKQLLQVSRRTIYREISSIEATLAQLQIQIVKPRGAGYRLVGEEFQIEELKRKLSLDEEEAFDTVERQQALAVVLLLAEEELTMEALAIDFEVSVSTVNADLTVIETTFPDYQLQLERRKSRGVIVVGGEKERRQILSSLIYTRVNEYDFFQYMHQLTSDAQPLPQNFFLQQVSPRSLFWAKQIILHNPDKLFTEVIDNQLQQILLILAISIDRIVSGHMLSQTVDSHRIRKDSLQVARQIMNFMEQQLGETINENERNFFARQLEGLNYKIPQNIFLESFDVELSYKIKELIRLTAGETGIDFRKDETLFYDLMAHMAAALKRPVALGQQHHNPLLEKVINEYHQLYLGVKKALKQVFPEHELSQDELGYIVIHFATSLERNPGSRDLAVLVLCSSGVGTAKILESRILKFLPEVEQVEVARLSQMERLHFEQYDMILSTIFLPGFQLPYKVISPLLLDDEIQEIRQYIKQEFNSELPARKEVVIPQQSAEEFDDIYQTMKVANNLLKQFDLKQVTSQATLEETLLAILKELEGFVVTDAEKVAEQVIQRYLVAPIGIPNSNIALFHSANAWVKMPYFGIYELDQTFPILGMDKQSIELKRILLMLAPDPLSPEDQHLLGKISSSVIESDLNTEIYKHGSKEIIYQLLSSLFVGEIRNID</sequence>
<feature type="domain" description="PTS EIIA type-2" evidence="5">
    <location>
        <begin position="531"/>
        <end position="677"/>
    </location>
</feature>
<accession>A0A1L8RGQ8</accession>
<keyword evidence="3" id="KW-0805">Transcription regulation</keyword>
<dbReference type="InterPro" id="IPR036634">
    <property type="entry name" value="PRD_sf"/>
</dbReference>